<gene>
    <name evidence="2" type="ORF">CLV81_3163</name>
</gene>
<dbReference type="OrthoDB" id="951068at2"/>
<dbReference type="AlphaFoldDB" id="A0A2T0MB86"/>
<dbReference type="EMBL" id="PVYX01000002">
    <property type="protein sequence ID" value="PRX54759.1"/>
    <property type="molecule type" value="Genomic_DNA"/>
</dbReference>
<reference evidence="2 3" key="1">
    <citation type="submission" date="2018-03" db="EMBL/GenBank/DDBJ databases">
        <title>Genomic Encyclopedia of Archaeal and Bacterial Type Strains, Phase II (KMG-II): from individual species to whole genera.</title>
        <authorList>
            <person name="Goeker M."/>
        </authorList>
    </citation>
    <scope>NUCLEOTIDE SEQUENCE [LARGE SCALE GENOMIC DNA]</scope>
    <source>
        <strain evidence="2 3">DSM 25027</strain>
    </source>
</reference>
<dbReference type="InterPro" id="IPR032710">
    <property type="entry name" value="NTF2-like_dom_sf"/>
</dbReference>
<keyword evidence="3" id="KW-1185">Reference proteome</keyword>
<name>A0A2T0MB86_9FLAO</name>
<keyword evidence="2" id="KW-0413">Isomerase</keyword>
<dbReference type="RefSeq" id="WP_106146134.1">
    <property type="nucleotide sequence ID" value="NZ_PVYX01000002.1"/>
</dbReference>
<protein>
    <submittedName>
        <fullName evidence="2">Ketosteroid isomerase-like protein</fullName>
    </submittedName>
</protein>
<dbReference type="Gene3D" id="3.10.450.50">
    <property type="match status" value="1"/>
</dbReference>
<dbReference type="Proteomes" id="UP000237640">
    <property type="component" value="Unassembled WGS sequence"/>
</dbReference>
<evidence type="ECO:0000256" key="1">
    <source>
        <dbReference type="SAM" id="SignalP"/>
    </source>
</evidence>
<evidence type="ECO:0000313" key="2">
    <source>
        <dbReference type="EMBL" id="PRX54759.1"/>
    </source>
</evidence>
<accession>A0A2T0MB86</accession>
<feature type="chain" id="PRO_5015461161" evidence="1">
    <location>
        <begin position="22"/>
        <end position="169"/>
    </location>
</feature>
<feature type="signal peptide" evidence="1">
    <location>
        <begin position="1"/>
        <end position="21"/>
    </location>
</feature>
<comment type="caution">
    <text evidence="2">The sequence shown here is derived from an EMBL/GenBank/DDBJ whole genome shotgun (WGS) entry which is preliminary data.</text>
</comment>
<evidence type="ECO:0000313" key="3">
    <source>
        <dbReference type="Proteomes" id="UP000237640"/>
    </source>
</evidence>
<dbReference type="SUPFAM" id="SSF54427">
    <property type="entry name" value="NTF2-like"/>
    <property type="match status" value="1"/>
</dbReference>
<keyword evidence="1" id="KW-0732">Signal</keyword>
<organism evidence="2 3">
    <name type="scientific">Flagellimonas meridianipacifica</name>
    <dbReference type="NCBI Taxonomy" id="1080225"/>
    <lineage>
        <taxon>Bacteria</taxon>
        <taxon>Pseudomonadati</taxon>
        <taxon>Bacteroidota</taxon>
        <taxon>Flavobacteriia</taxon>
        <taxon>Flavobacteriales</taxon>
        <taxon>Flavobacteriaceae</taxon>
        <taxon>Flagellimonas</taxon>
    </lineage>
</organism>
<sequence length="169" mass="19076">MKFSFCIVCLVIFAFVGNAQEKELNPNTPYEDFSLAYATLDAATLSNVYTEDGVLLNLYDGSNPNSVKGVTNIKAYFEAFFSRSKETGQTLKLEFKITDRQKEENIIYDNGFYKLSSKLPNQPERVGYGKLSTVLVHDQGRWKFKVDSNTNTTKEEFENAEVGAIPQPN</sequence>
<proteinExistence type="predicted"/>
<dbReference type="GO" id="GO:0016853">
    <property type="term" value="F:isomerase activity"/>
    <property type="evidence" value="ECO:0007669"/>
    <property type="project" value="UniProtKB-KW"/>
</dbReference>